<comment type="caution">
    <text evidence="2">The sequence shown here is derived from an EMBL/GenBank/DDBJ whole genome shotgun (WGS) entry which is preliminary data.</text>
</comment>
<organism evidence="2 3">
    <name type="scientific">Chrysophaeum taylorii</name>
    <dbReference type="NCBI Taxonomy" id="2483200"/>
    <lineage>
        <taxon>Eukaryota</taxon>
        <taxon>Sar</taxon>
        <taxon>Stramenopiles</taxon>
        <taxon>Ochrophyta</taxon>
        <taxon>Pelagophyceae</taxon>
        <taxon>Pelagomonadales</taxon>
        <taxon>Pelagomonadaceae</taxon>
        <taxon>Chrysophaeum</taxon>
    </lineage>
</organism>
<accession>A0AAD7XQS2</accession>
<sequence length="436" mass="46378">MMMGGRFGVMMLWMVLASGSWIEWPREAAVPVGSSVRVDLSTGQRWIESNSTEDAEVARLLGGGSATQEVGSPKGLAVATAPDVDSAFRESVDMATRGEDPSYDASGVEVASSSRREKILSALHKLPDVEQARLASKAGAAALEEATDDGLEAVWNGRQAELSDLAEAAAKPAEMLAARLEILRGFVAAGDDEARALAELEDLEYDLADVDNARDFHDSLDGVPVLRSLLETRFSPAVRAAAAAALGTAVKNDDHLQRSMIRGEDSALDRLVVAVEDGDVARKALYAIGATVRNNPDATLAFAESGGLRAVTATLDFALASLADDSNDADAWAVADKAVTLLGDLAPHLVYEPPLCRAVADTLRILPRTRRAERFLRAAAVFAAHHQCGPTWSGLREPLDALARDFWRGDDALDADFREELASLAHTIAETLPTPA</sequence>
<dbReference type="EMBL" id="JAQMWT010000005">
    <property type="protein sequence ID" value="KAJ8614426.1"/>
    <property type="molecule type" value="Genomic_DNA"/>
</dbReference>
<feature type="signal peptide" evidence="1">
    <location>
        <begin position="1"/>
        <end position="19"/>
    </location>
</feature>
<dbReference type="Gene3D" id="1.25.10.10">
    <property type="entry name" value="Leucine-rich Repeat Variant"/>
    <property type="match status" value="1"/>
</dbReference>
<gene>
    <name evidence="2" type="ORF">CTAYLR_000758</name>
</gene>
<proteinExistence type="predicted"/>
<evidence type="ECO:0000313" key="2">
    <source>
        <dbReference type="EMBL" id="KAJ8614426.1"/>
    </source>
</evidence>
<dbReference type="InterPro" id="IPR016024">
    <property type="entry name" value="ARM-type_fold"/>
</dbReference>
<keyword evidence="1" id="KW-0732">Signal</keyword>
<dbReference type="AlphaFoldDB" id="A0AAD7XQS2"/>
<evidence type="ECO:0000256" key="1">
    <source>
        <dbReference type="SAM" id="SignalP"/>
    </source>
</evidence>
<evidence type="ECO:0000313" key="3">
    <source>
        <dbReference type="Proteomes" id="UP001230188"/>
    </source>
</evidence>
<feature type="chain" id="PRO_5042009279" description="Nucleotide exchange factor SIL1" evidence="1">
    <location>
        <begin position="20"/>
        <end position="436"/>
    </location>
</feature>
<dbReference type="GO" id="GO:0000774">
    <property type="term" value="F:adenyl-nucleotide exchange factor activity"/>
    <property type="evidence" value="ECO:0007669"/>
    <property type="project" value="TreeGrafter"/>
</dbReference>
<protein>
    <recommendedName>
        <fullName evidence="4">Nucleotide exchange factor SIL1</fullName>
    </recommendedName>
</protein>
<dbReference type="InterPro" id="IPR011989">
    <property type="entry name" value="ARM-like"/>
</dbReference>
<name>A0AAD7XQS2_9STRA</name>
<evidence type="ECO:0008006" key="4">
    <source>
        <dbReference type="Google" id="ProtNLM"/>
    </source>
</evidence>
<dbReference type="GO" id="GO:0005783">
    <property type="term" value="C:endoplasmic reticulum"/>
    <property type="evidence" value="ECO:0007669"/>
    <property type="project" value="TreeGrafter"/>
</dbReference>
<dbReference type="PANTHER" id="PTHR19316:SF18">
    <property type="entry name" value="HSP70-BINDING PROTEIN 1"/>
    <property type="match status" value="1"/>
</dbReference>
<dbReference type="PANTHER" id="PTHR19316">
    <property type="entry name" value="PROTEIN FOLDING REGULATOR"/>
    <property type="match status" value="1"/>
</dbReference>
<dbReference type="InterPro" id="IPR050693">
    <property type="entry name" value="Hsp70_NEF-Inhibitors"/>
</dbReference>
<dbReference type="Proteomes" id="UP001230188">
    <property type="component" value="Unassembled WGS sequence"/>
</dbReference>
<keyword evidence="3" id="KW-1185">Reference proteome</keyword>
<reference evidence="2" key="1">
    <citation type="submission" date="2023-01" db="EMBL/GenBank/DDBJ databases">
        <title>Metagenome sequencing of chrysophaentin producing Chrysophaeum taylorii.</title>
        <authorList>
            <person name="Davison J."/>
            <person name="Bewley C."/>
        </authorList>
    </citation>
    <scope>NUCLEOTIDE SEQUENCE</scope>
    <source>
        <strain evidence="2">NIES-1699</strain>
    </source>
</reference>
<dbReference type="SUPFAM" id="SSF48371">
    <property type="entry name" value="ARM repeat"/>
    <property type="match status" value="1"/>
</dbReference>